<organism evidence="2 3">
    <name type="scientific">Toxocara canis</name>
    <name type="common">Canine roundworm</name>
    <dbReference type="NCBI Taxonomy" id="6265"/>
    <lineage>
        <taxon>Eukaryota</taxon>
        <taxon>Metazoa</taxon>
        <taxon>Ecdysozoa</taxon>
        <taxon>Nematoda</taxon>
        <taxon>Chromadorea</taxon>
        <taxon>Rhabditida</taxon>
        <taxon>Spirurina</taxon>
        <taxon>Ascaridomorpha</taxon>
        <taxon>Ascaridoidea</taxon>
        <taxon>Toxocaridae</taxon>
        <taxon>Toxocara</taxon>
    </lineage>
</organism>
<proteinExistence type="predicted"/>
<reference evidence="1 2" key="2">
    <citation type="submission" date="2018-11" db="EMBL/GenBank/DDBJ databases">
        <authorList>
            <consortium name="Pathogen Informatics"/>
        </authorList>
    </citation>
    <scope>NUCLEOTIDE SEQUENCE [LARGE SCALE GENOMIC DNA]</scope>
</reference>
<dbReference type="AlphaFoldDB" id="A0A183V5R7"/>
<gene>
    <name evidence="1" type="ORF">TCNE_LOCUS16087</name>
</gene>
<accession>A0A183V5R7</accession>
<sequence length="242" mass="26367">MGHWFGKLYSITSEEVPQTALVSHERNRYRILTDPRSPTSDIRRTPVVVESTPEREDEVEFAVDGTSVRMTKKSGGLHQRILQKQVLGRTECSSHHLCSIFHSHGKCHKGGCNPDPIAVVTQIKMIEPAVHFAAPPTVNGSVEVVLPRCAALRSTLTTRLLDADDVFEATAWLFCYGVRLQPHASFGGMLRPGLINLVSGRGHQKGMCAFDVTVISGAHIAPSVKALDQPLNGDHCKAGISS</sequence>
<evidence type="ECO:0000313" key="1">
    <source>
        <dbReference type="EMBL" id="VDM47408.1"/>
    </source>
</evidence>
<evidence type="ECO:0000313" key="2">
    <source>
        <dbReference type="Proteomes" id="UP000050794"/>
    </source>
</evidence>
<dbReference type="Proteomes" id="UP000050794">
    <property type="component" value="Unassembled WGS sequence"/>
</dbReference>
<protein>
    <submittedName>
        <fullName evidence="1 3">Uncharacterized protein</fullName>
    </submittedName>
</protein>
<dbReference type="WBParaSite" id="TCNE_0001608801-mRNA-1">
    <property type="protein sequence ID" value="TCNE_0001608801-mRNA-1"/>
    <property type="gene ID" value="TCNE_0001608801"/>
</dbReference>
<reference evidence="3" key="1">
    <citation type="submission" date="2016-06" db="UniProtKB">
        <authorList>
            <consortium name="WormBaseParasite"/>
        </authorList>
    </citation>
    <scope>IDENTIFICATION</scope>
</reference>
<name>A0A183V5R7_TOXCA</name>
<keyword evidence="2" id="KW-1185">Reference proteome</keyword>
<dbReference type="EMBL" id="UYWY01023320">
    <property type="protein sequence ID" value="VDM47408.1"/>
    <property type="molecule type" value="Genomic_DNA"/>
</dbReference>
<evidence type="ECO:0000313" key="3">
    <source>
        <dbReference type="WBParaSite" id="TCNE_0001608801-mRNA-1"/>
    </source>
</evidence>